<evidence type="ECO:0000313" key="3">
    <source>
        <dbReference type="Proteomes" id="UP001153954"/>
    </source>
</evidence>
<sequence>MPRKKKQSKEEALAKAKIARRNRYNKIKADPILYALEKQKERERYKKRREQKKLLSIVEMTPRAKRLQRKKWRENFRKHFQKKKLIKEGIKHMNENTPSPSDNEDNGNNDENRPRRRNSICENEPQPSASNDLHEAIIKNLRSKLRKMRYIIEKKDQMYKSQLESLQRKNNAYRKIIIRLKKRMQSPNSKVTALLRDKTKVEEAKKKILFGEAMRSTLQINYKNKKSKKKKRI</sequence>
<gene>
    <name evidence="2" type="ORF">EEDITHA_LOCUS98</name>
</gene>
<dbReference type="Proteomes" id="UP001153954">
    <property type="component" value="Unassembled WGS sequence"/>
</dbReference>
<reference evidence="2" key="1">
    <citation type="submission" date="2022-03" db="EMBL/GenBank/DDBJ databases">
        <authorList>
            <person name="Tunstrom K."/>
        </authorList>
    </citation>
    <scope>NUCLEOTIDE SEQUENCE</scope>
</reference>
<protein>
    <submittedName>
        <fullName evidence="2">Uncharacterized protein</fullName>
    </submittedName>
</protein>
<accession>A0AAU9T8R1</accession>
<feature type="region of interest" description="Disordered" evidence="1">
    <location>
        <begin position="83"/>
        <end position="133"/>
    </location>
</feature>
<organism evidence="2 3">
    <name type="scientific">Euphydryas editha</name>
    <name type="common">Edith's checkerspot</name>
    <dbReference type="NCBI Taxonomy" id="104508"/>
    <lineage>
        <taxon>Eukaryota</taxon>
        <taxon>Metazoa</taxon>
        <taxon>Ecdysozoa</taxon>
        <taxon>Arthropoda</taxon>
        <taxon>Hexapoda</taxon>
        <taxon>Insecta</taxon>
        <taxon>Pterygota</taxon>
        <taxon>Neoptera</taxon>
        <taxon>Endopterygota</taxon>
        <taxon>Lepidoptera</taxon>
        <taxon>Glossata</taxon>
        <taxon>Ditrysia</taxon>
        <taxon>Papilionoidea</taxon>
        <taxon>Nymphalidae</taxon>
        <taxon>Nymphalinae</taxon>
        <taxon>Euphydryas</taxon>
    </lineage>
</organism>
<proteinExistence type="predicted"/>
<name>A0AAU9T8R1_EUPED</name>
<evidence type="ECO:0000256" key="1">
    <source>
        <dbReference type="SAM" id="MobiDB-lite"/>
    </source>
</evidence>
<evidence type="ECO:0000313" key="2">
    <source>
        <dbReference type="EMBL" id="CAH2083385.1"/>
    </source>
</evidence>
<dbReference type="AlphaFoldDB" id="A0AAU9T8R1"/>
<keyword evidence="3" id="KW-1185">Reference proteome</keyword>
<comment type="caution">
    <text evidence="2">The sequence shown here is derived from an EMBL/GenBank/DDBJ whole genome shotgun (WGS) entry which is preliminary data.</text>
</comment>
<dbReference type="EMBL" id="CAKOGL010000001">
    <property type="protein sequence ID" value="CAH2083385.1"/>
    <property type="molecule type" value="Genomic_DNA"/>
</dbReference>